<dbReference type="EMBL" id="BAAFRS010000139">
    <property type="protein sequence ID" value="GAB1223233.1"/>
    <property type="molecule type" value="Genomic_DNA"/>
</dbReference>
<reference evidence="3 4" key="1">
    <citation type="journal article" date="2019" name="PLoS Negl. Trop. Dis.">
        <title>Whole genome sequencing of Entamoeba nuttalli reveals mammalian host-related molecular signatures and a novel octapeptide-repeat surface protein.</title>
        <authorList>
            <person name="Tanaka M."/>
            <person name="Makiuchi T."/>
            <person name="Komiyama T."/>
            <person name="Shiina T."/>
            <person name="Osaki K."/>
            <person name="Tachibana H."/>
        </authorList>
    </citation>
    <scope>NUCLEOTIDE SEQUENCE [LARGE SCALE GENOMIC DNA]</scope>
    <source>
        <strain evidence="3 4">P19-061405</strain>
    </source>
</reference>
<proteinExistence type="predicted"/>
<evidence type="ECO:0000313" key="4">
    <source>
        <dbReference type="Proteomes" id="UP001628156"/>
    </source>
</evidence>
<gene>
    <name evidence="3" type="ORF">ENUP19_0139G0020</name>
</gene>
<dbReference type="Pfam" id="PF13499">
    <property type="entry name" value="EF-hand_7"/>
    <property type="match status" value="1"/>
</dbReference>
<dbReference type="PROSITE" id="PS50222">
    <property type="entry name" value="EF_HAND_2"/>
    <property type="match status" value="1"/>
</dbReference>
<keyword evidence="4" id="KW-1185">Reference proteome</keyword>
<evidence type="ECO:0000259" key="2">
    <source>
        <dbReference type="PROSITE" id="PS50222"/>
    </source>
</evidence>
<dbReference type="InterPro" id="IPR011992">
    <property type="entry name" value="EF-hand-dom_pair"/>
</dbReference>
<dbReference type="InterPro" id="IPR002048">
    <property type="entry name" value="EF_hand_dom"/>
</dbReference>
<dbReference type="InterPro" id="IPR018247">
    <property type="entry name" value="EF_Hand_1_Ca_BS"/>
</dbReference>
<name>A0ABQ0DKH6_9EUKA</name>
<sequence length="65" mass="7349">MSKQLRQTFDEMDLDKDGVLTLVEFLQSAQKFGVSSEQIKTIFETMDIESSGAVSFERYAAFCSN</sequence>
<dbReference type="SUPFAM" id="SSF47473">
    <property type="entry name" value="EF-hand"/>
    <property type="match status" value="1"/>
</dbReference>
<dbReference type="Proteomes" id="UP001628156">
    <property type="component" value="Unassembled WGS sequence"/>
</dbReference>
<dbReference type="Gene3D" id="1.10.238.10">
    <property type="entry name" value="EF-hand"/>
    <property type="match status" value="1"/>
</dbReference>
<feature type="domain" description="EF-hand" evidence="2">
    <location>
        <begin position="1"/>
        <end position="35"/>
    </location>
</feature>
<comment type="caution">
    <text evidence="3">The sequence shown here is derived from an EMBL/GenBank/DDBJ whole genome shotgun (WGS) entry which is preliminary data.</text>
</comment>
<keyword evidence="1" id="KW-0106">Calcium</keyword>
<organism evidence="3 4">
    <name type="scientific">Entamoeba nuttalli</name>
    <dbReference type="NCBI Taxonomy" id="412467"/>
    <lineage>
        <taxon>Eukaryota</taxon>
        <taxon>Amoebozoa</taxon>
        <taxon>Evosea</taxon>
        <taxon>Archamoebae</taxon>
        <taxon>Mastigamoebida</taxon>
        <taxon>Entamoebidae</taxon>
        <taxon>Entamoeba</taxon>
    </lineage>
</organism>
<evidence type="ECO:0000313" key="3">
    <source>
        <dbReference type="EMBL" id="GAB1223233.1"/>
    </source>
</evidence>
<protein>
    <recommendedName>
        <fullName evidence="2">EF-hand domain-containing protein</fullName>
    </recommendedName>
</protein>
<dbReference type="PROSITE" id="PS00018">
    <property type="entry name" value="EF_HAND_1"/>
    <property type="match status" value="1"/>
</dbReference>
<accession>A0ABQ0DKH6</accession>
<evidence type="ECO:0000256" key="1">
    <source>
        <dbReference type="ARBA" id="ARBA00022837"/>
    </source>
</evidence>